<organism evidence="1">
    <name type="scientific">Anaplasma marginale</name>
    <dbReference type="NCBI Taxonomy" id="770"/>
    <lineage>
        <taxon>Bacteria</taxon>
        <taxon>Pseudomonadati</taxon>
        <taxon>Pseudomonadota</taxon>
        <taxon>Alphaproteobacteria</taxon>
        <taxon>Rickettsiales</taxon>
        <taxon>Anaplasmataceae</taxon>
        <taxon>Anaplasma</taxon>
    </lineage>
</organism>
<protein>
    <submittedName>
        <fullName evidence="1">Uncharacterized protein</fullName>
    </submittedName>
</protein>
<reference evidence="1" key="1">
    <citation type="submission" date="2019-08" db="EMBL/GenBank/DDBJ databases">
        <authorList>
            <person name="Amaro Estrada I."/>
            <person name="Quiroz Castaneda R.E."/>
            <person name="Martinez Ocampo F."/>
            <person name="Rodriguez Camarillo S.D."/>
        </authorList>
    </citation>
    <scope>NUCLEOTIDE SEQUENCE</scope>
    <source>
        <strain evidence="1">MEX-30-184-02</strain>
    </source>
</reference>
<evidence type="ECO:0000313" key="1">
    <source>
        <dbReference type="EMBL" id="KAB0452888.1"/>
    </source>
</evidence>
<name>A0A643CN30_ANAMA</name>
<accession>A0A643CN30</accession>
<proteinExistence type="predicted"/>
<dbReference type="EMBL" id="VTCY01000001">
    <property type="protein sequence ID" value="KAB0452888.1"/>
    <property type="molecule type" value="Genomic_DNA"/>
</dbReference>
<sequence length="107" mass="11662">MLATGRVVEVPLCDLVRKSAGLLHIIKVTIIKGMYGVSPLDRTFAIHETQTRPAVVGKNMTQQLPLCMGAYRTHRVADRLARATKACALDPLGCDFSVVISYILPVV</sequence>
<dbReference type="AlphaFoldDB" id="A0A643CN30"/>
<gene>
    <name evidence="1" type="ORF">FY207_00735</name>
</gene>
<comment type="caution">
    <text evidence="1">The sequence shown here is derived from an EMBL/GenBank/DDBJ whole genome shotgun (WGS) entry which is preliminary data.</text>
</comment>